<sequence>MTSQATHPPSIDAIARELAAQFSLPHAVLVHCARTAVDEAPANAIAVAHEVATEFSLSLLTTVINGTGVLLHTNLGRAPLSFASSDRPTNVEFNLATGERGSRHTSVSALLSQLLQVEDAIVVNNNAAAVMLVLAALAHGRDAAVSRGESVEIGGGFRIPDVMEQSGARLVDVGTTNKTRARDYARAINSRHNDIAMILKVHPSNFAIQGFTESASVAELADLGVPVVADIGSGLIDNTAPWLNGHIDRVPSWITNEPAAKQAIADGADLVTFSGDKLLGGPQCGIIAGRADFVDACASHPLMRALRPGSHTLLALQSVLLSYSARTACAEIPFWSMVTTSITQLESRAQHIVSASGIGATVPLDSLIGAGSAPGSTIASFGISVPGDHRTKLRMHATPVIARTVTNSTYIDLRSVHPNDDHIIIEALTSLS</sequence>
<dbReference type="PANTHER" id="PTHR32328">
    <property type="entry name" value="L-SERYL-TRNA(SEC) SELENIUM TRANSFERASE"/>
    <property type="match status" value="1"/>
</dbReference>
<dbReference type="AlphaFoldDB" id="A0A6J6G1I6"/>
<dbReference type="InterPro" id="IPR018319">
    <property type="entry name" value="SelA-like"/>
</dbReference>
<dbReference type="GO" id="GO:0004125">
    <property type="term" value="F:L-seryl-tRNA(Sec) selenium transferase activity"/>
    <property type="evidence" value="ECO:0007669"/>
    <property type="project" value="InterPro"/>
</dbReference>
<evidence type="ECO:0000256" key="6">
    <source>
        <dbReference type="ARBA" id="ARBA00023266"/>
    </source>
</evidence>
<dbReference type="GO" id="GO:0001514">
    <property type="term" value="P:selenocysteine incorporation"/>
    <property type="evidence" value="ECO:0007669"/>
    <property type="project" value="InterPro"/>
</dbReference>
<keyword evidence="2" id="KW-0963">Cytoplasm</keyword>
<dbReference type="InterPro" id="IPR004534">
    <property type="entry name" value="SelA_trans"/>
</dbReference>
<evidence type="ECO:0000256" key="2">
    <source>
        <dbReference type="ARBA" id="ARBA00022490"/>
    </source>
</evidence>
<evidence type="ECO:0000313" key="7">
    <source>
        <dbReference type="EMBL" id="CAB4595066.1"/>
    </source>
</evidence>
<dbReference type="NCBIfam" id="TIGR00474">
    <property type="entry name" value="selA"/>
    <property type="match status" value="1"/>
</dbReference>
<dbReference type="EMBL" id="CAEZUL010000028">
    <property type="protein sequence ID" value="CAB4595066.1"/>
    <property type="molecule type" value="Genomic_DNA"/>
</dbReference>
<dbReference type="Pfam" id="PF03841">
    <property type="entry name" value="SelA"/>
    <property type="match status" value="1"/>
</dbReference>
<comment type="cofactor">
    <cofactor evidence="1">
        <name>pyridoxal 5'-phosphate</name>
        <dbReference type="ChEBI" id="CHEBI:597326"/>
    </cofactor>
</comment>
<evidence type="ECO:0000256" key="5">
    <source>
        <dbReference type="ARBA" id="ARBA00022917"/>
    </source>
</evidence>
<protein>
    <submittedName>
        <fullName evidence="7">Unannotated protein</fullName>
    </submittedName>
</protein>
<keyword evidence="6" id="KW-0711">Selenium</keyword>
<evidence type="ECO:0000256" key="4">
    <source>
        <dbReference type="ARBA" id="ARBA00022898"/>
    </source>
</evidence>
<dbReference type="InterPro" id="IPR015424">
    <property type="entry name" value="PyrdxlP-dep_Trfase"/>
</dbReference>
<dbReference type="SUPFAM" id="SSF53383">
    <property type="entry name" value="PLP-dependent transferases"/>
    <property type="match status" value="1"/>
</dbReference>
<evidence type="ECO:0000256" key="3">
    <source>
        <dbReference type="ARBA" id="ARBA00022679"/>
    </source>
</evidence>
<dbReference type="HAMAP" id="MF_00423">
    <property type="entry name" value="SelA"/>
    <property type="match status" value="1"/>
</dbReference>
<dbReference type="PANTHER" id="PTHR32328:SF0">
    <property type="entry name" value="L-SERYL-TRNA(SEC) SELENIUM TRANSFERASE"/>
    <property type="match status" value="1"/>
</dbReference>
<accession>A0A6J6G1I6</accession>
<reference evidence="7" key="1">
    <citation type="submission" date="2020-05" db="EMBL/GenBank/DDBJ databases">
        <authorList>
            <person name="Chiriac C."/>
            <person name="Salcher M."/>
            <person name="Ghai R."/>
            <person name="Kavagutti S V."/>
        </authorList>
    </citation>
    <scope>NUCLEOTIDE SEQUENCE</scope>
</reference>
<dbReference type="Gene3D" id="3.90.1150.180">
    <property type="match status" value="1"/>
</dbReference>
<keyword evidence="4" id="KW-0663">Pyridoxal phosphate</keyword>
<evidence type="ECO:0000256" key="1">
    <source>
        <dbReference type="ARBA" id="ARBA00001933"/>
    </source>
</evidence>
<keyword evidence="3" id="KW-0808">Transferase</keyword>
<name>A0A6J6G1I6_9ZZZZ</name>
<gene>
    <name evidence="7" type="ORF">UFOPK1808_00387</name>
</gene>
<organism evidence="7">
    <name type="scientific">freshwater metagenome</name>
    <dbReference type="NCBI Taxonomy" id="449393"/>
    <lineage>
        <taxon>unclassified sequences</taxon>
        <taxon>metagenomes</taxon>
        <taxon>ecological metagenomes</taxon>
    </lineage>
</organism>
<dbReference type="InterPro" id="IPR015421">
    <property type="entry name" value="PyrdxlP-dep_Trfase_major"/>
</dbReference>
<keyword evidence="5" id="KW-0648">Protein biosynthesis</keyword>
<dbReference type="GO" id="GO:0005737">
    <property type="term" value="C:cytoplasm"/>
    <property type="evidence" value="ECO:0007669"/>
    <property type="project" value="InterPro"/>
</dbReference>
<dbReference type="Gene3D" id="3.40.640.10">
    <property type="entry name" value="Type I PLP-dependent aspartate aminotransferase-like (Major domain)"/>
    <property type="match status" value="1"/>
</dbReference>
<proteinExistence type="inferred from homology"/>